<evidence type="ECO:0000313" key="2">
    <source>
        <dbReference type="EMBL" id="KAJ9689689.1"/>
    </source>
</evidence>
<keyword evidence="1" id="KW-0472">Membrane</keyword>
<feature type="transmembrane region" description="Helical" evidence="1">
    <location>
        <begin position="123"/>
        <end position="140"/>
    </location>
</feature>
<protein>
    <submittedName>
        <fullName evidence="2">Uncharacterized protein</fullName>
    </submittedName>
</protein>
<feature type="transmembrane region" description="Helical" evidence="1">
    <location>
        <begin position="47"/>
        <end position="71"/>
    </location>
</feature>
<keyword evidence="3" id="KW-1185">Reference proteome</keyword>
<gene>
    <name evidence="2" type="ORF">PVL29_012399</name>
</gene>
<proteinExistence type="predicted"/>
<evidence type="ECO:0000313" key="3">
    <source>
        <dbReference type="Proteomes" id="UP001168098"/>
    </source>
</evidence>
<keyword evidence="1" id="KW-1133">Transmembrane helix</keyword>
<comment type="caution">
    <text evidence="2">The sequence shown here is derived from an EMBL/GenBank/DDBJ whole genome shotgun (WGS) entry which is preliminary data.</text>
</comment>
<name>A0AA38ZIY1_VITRO</name>
<feature type="transmembrane region" description="Helical" evidence="1">
    <location>
        <begin position="83"/>
        <end position="102"/>
    </location>
</feature>
<dbReference type="EMBL" id="JARBHA010000010">
    <property type="protein sequence ID" value="KAJ9689689.1"/>
    <property type="molecule type" value="Genomic_DNA"/>
</dbReference>
<evidence type="ECO:0000256" key="1">
    <source>
        <dbReference type="SAM" id="Phobius"/>
    </source>
</evidence>
<reference evidence="2 3" key="1">
    <citation type="journal article" date="2023" name="BMC Biotechnol.">
        <title>Vitis rotundifolia cv Carlos genome sequencing.</title>
        <authorList>
            <person name="Huff M."/>
            <person name="Hulse-Kemp A."/>
            <person name="Scheffler B."/>
            <person name="Youngblood R."/>
            <person name="Simpson S."/>
            <person name="Babiker E."/>
            <person name="Staton M."/>
        </authorList>
    </citation>
    <scope>NUCLEOTIDE SEQUENCE [LARGE SCALE GENOMIC DNA]</scope>
    <source>
        <tissue evidence="2">Leaf</tissue>
    </source>
</reference>
<sequence>MRVEESLRATTGPPTLVAAIPAMVAAVSVIALMDVKRSWFQLSRCSPIFLCVSTLSATASMIAWSLAITVGSETLLTEGKVPLVLSSYFFSKLLVVAAVRPTPMSSTSCSTKSLAGRFKDRRPGWSLGILIVALIIPLRQRDEE</sequence>
<dbReference type="AlphaFoldDB" id="A0AA38ZIY1"/>
<keyword evidence="1" id="KW-0812">Transmembrane</keyword>
<feature type="transmembrane region" description="Helical" evidence="1">
    <location>
        <begin position="16"/>
        <end position="35"/>
    </location>
</feature>
<organism evidence="2 3">
    <name type="scientific">Vitis rotundifolia</name>
    <name type="common">Muscadine grape</name>
    <dbReference type="NCBI Taxonomy" id="103349"/>
    <lineage>
        <taxon>Eukaryota</taxon>
        <taxon>Viridiplantae</taxon>
        <taxon>Streptophyta</taxon>
        <taxon>Embryophyta</taxon>
        <taxon>Tracheophyta</taxon>
        <taxon>Spermatophyta</taxon>
        <taxon>Magnoliopsida</taxon>
        <taxon>eudicotyledons</taxon>
        <taxon>Gunneridae</taxon>
        <taxon>Pentapetalae</taxon>
        <taxon>rosids</taxon>
        <taxon>Vitales</taxon>
        <taxon>Vitaceae</taxon>
        <taxon>Viteae</taxon>
        <taxon>Vitis</taxon>
    </lineage>
</organism>
<accession>A0AA38ZIY1</accession>
<dbReference type="Proteomes" id="UP001168098">
    <property type="component" value="Unassembled WGS sequence"/>
</dbReference>